<reference evidence="1" key="1">
    <citation type="journal article" date="2019" name="bioRxiv">
        <title>The Genome of the Zebra Mussel, Dreissena polymorpha: A Resource for Invasive Species Research.</title>
        <authorList>
            <person name="McCartney M.A."/>
            <person name="Auch B."/>
            <person name="Kono T."/>
            <person name="Mallez S."/>
            <person name="Zhang Y."/>
            <person name="Obille A."/>
            <person name="Becker A."/>
            <person name="Abrahante J.E."/>
            <person name="Garbe J."/>
            <person name="Badalamenti J.P."/>
            <person name="Herman A."/>
            <person name="Mangelson H."/>
            <person name="Liachko I."/>
            <person name="Sullivan S."/>
            <person name="Sone E.D."/>
            <person name="Koren S."/>
            <person name="Silverstein K.A.T."/>
            <person name="Beckman K.B."/>
            <person name="Gohl D.M."/>
        </authorList>
    </citation>
    <scope>NUCLEOTIDE SEQUENCE</scope>
    <source>
        <strain evidence="1">Duluth1</strain>
        <tissue evidence="1">Whole animal</tissue>
    </source>
</reference>
<reference evidence="1" key="2">
    <citation type="submission" date="2020-11" db="EMBL/GenBank/DDBJ databases">
        <authorList>
            <person name="McCartney M.A."/>
            <person name="Auch B."/>
            <person name="Kono T."/>
            <person name="Mallez S."/>
            <person name="Becker A."/>
            <person name="Gohl D.M."/>
            <person name="Silverstein K.A.T."/>
            <person name="Koren S."/>
            <person name="Bechman K.B."/>
            <person name="Herman A."/>
            <person name="Abrahante J.E."/>
            <person name="Garbe J."/>
        </authorList>
    </citation>
    <scope>NUCLEOTIDE SEQUENCE</scope>
    <source>
        <strain evidence="1">Duluth1</strain>
        <tissue evidence="1">Whole animal</tissue>
    </source>
</reference>
<evidence type="ECO:0000313" key="1">
    <source>
        <dbReference type="EMBL" id="KAH3860583.1"/>
    </source>
</evidence>
<proteinExistence type="predicted"/>
<dbReference type="Proteomes" id="UP000828390">
    <property type="component" value="Unassembled WGS sequence"/>
</dbReference>
<comment type="caution">
    <text evidence="1">The sequence shown here is derived from an EMBL/GenBank/DDBJ whole genome shotgun (WGS) entry which is preliminary data.</text>
</comment>
<dbReference type="AlphaFoldDB" id="A0A9D4LN11"/>
<evidence type="ECO:0000313" key="2">
    <source>
        <dbReference type="Proteomes" id="UP000828390"/>
    </source>
</evidence>
<name>A0A9D4LN11_DREPO</name>
<dbReference type="EMBL" id="JAIWYP010000002">
    <property type="protein sequence ID" value="KAH3860583.1"/>
    <property type="molecule type" value="Genomic_DNA"/>
</dbReference>
<sequence length="112" mass="12738">MVCSLKGFCISMQFKKSAINPGKTMTMVDHGHHGFLWLTMVFDCQPSKTVVEHDQEHGLPWSQKTWTMVGNGDHGQPWLAMVTKDRPWLDIVTGKNGPWSAMVTMVNHGRQW</sequence>
<accession>A0A9D4LN11</accession>
<protein>
    <submittedName>
        <fullName evidence="1">Uncharacterized protein</fullName>
    </submittedName>
</protein>
<organism evidence="1 2">
    <name type="scientific">Dreissena polymorpha</name>
    <name type="common">Zebra mussel</name>
    <name type="synonym">Mytilus polymorpha</name>
    <dbReference type="NCBI Taxonomy" id="45954"/>
    <lineage>
        <taxon>Eukaryota</taxon>
        <taxon>Metazoa</taxon>
        <taxon>Spiralia</taxon>
        <taxon>Lophotrochozoa</taxon>
        <taxon>Mollusca</taxon>
        <taxon>Bivalvia</taxon>
        <taxon>Autobranchia</taxon>
        <taxon>Heteroconchia</taxon>
        <taxon>Euheterodonta</taxon>
        <taxon>Imparidentia</taxon>
        <taxon>Neoheterodontei</taxon>
        <taxon>Myida</taxon>
        <taxon>Dreissenoidea</taxon>
        <taxon>Dreissenidae</taxon>
        <taxon>Dreissena</taxon>
    </lineage>
</organism>
<keyword evidence="2" id="KW-1185">Reference proteome</keyword>
<gene>
    <name evidence="1" type="ORF">DPMN_023492</name>
</gene>